<evidence type="ECO:0000313" key="4">
    <source>
        <dbReference type="Proteomes" id="UP000503004"/>
    </source>
</evidence>
<dbReference type="NCBIfam" id="TIGR04336">
    <property type="entry name" value="AmmeMemoSam_B"/>
    <property type="match status" value="1"/>
</dbReference>
<evidence type="ECO:0000256" key="1">
    <source>
        <dbReference type="ARBA" id="ARBA00006315"/>
    </source>
</evidence>
<dbReference type="AlphaFoldDB" id="A0A858Q5C0"/>
<dbReference type="HAMAP" id="MF_00055">
    <property type="entry name" value="MEMO1"/>
    <property type="match status" value="1"/>
</dbReference>
<proteinExistence type="inferred from homology"/>
<dbReference type="InterPro" id="IPR002737">
    <property type="entry name" value="MEMO1_fam"/>
</dbReference>
<evidence type="ECO:0000313" key="3">
    <source>
        <dbReference type="EMBL" id="QJD28983.1"/>
    </source>
</evidence>
<accession>A0A858Q5C0</accession>
<dbReference type="CDD" id="cd07361">
    <property type="entry name" value="MEMO_like"/>
    <property type="match status" value="1"/>
</dbReference>
<dbReference type="PANTHER" id="PTHR11060:SF0">
    <property type="entry name" value="PROTEIN MEMO1"/>
    <property type="match status" value="1"/>
</dbReference>
<keyword evidence="4" id="KW-1185">Reference proteome</keyword>
<dbReference type="KEGG" id="metu:GNH96_02695"/>
<dbReference type="Gene3D" id="3.40.830.10">
    <property type="entry name" value="LigB-like"/>
    <property type="match status" value="1"/>
</dbReference>
<name>A0A858Q5C0_9GAMM</name>
<dbReference type="Proteomes" id="UP000503004">
    <property type="component" value="Chromosome"/>
</dbReference>
<evidence type="ECO:0000256" key="2">
    <source>
        <dbReference type="HAMAP-Rule" id="MF_00055"/>
    </source>
</evidence>
<comment type="similarity">
    <text evidence="1 2">Belongs to the MEMO1 family.</text>
</comment>
<dbReference type="RefSeq" id="WP_169602051.1">
    <property type="nucleotide sequence ID" value="NZ_CP046565.1"/>
</dbReference>
<dbReference type="PANTHER" id="PTHR11060">
    <property type="entry name" value="PROTEIN MEMO1"/>
    <property type="match status" value="1"/>
</dbReference>
<reference evidence="4" key="1">
    <citation type="submission" date="2019-12" db="EMBL/GenBank/DDBJ databases">
        <authorList>
            <person name="Awala S.I."/>
            <person name="Rhee S.K."/>
        </authorList>
    </citation>
    <scope>NUCLEOTIDE SEQUENCE [LARGE SCALE GENOMIC DNA]</scope>
    <source>
        <strain evidence="4">IM1</strain>
    </source>
</reference>
<dbReference type="EMBL" id="CP046565">
    <property type="protein sequence ID" value="QJD28983.1"/>
    <property type="molecule type" value="Genomic_DNA"/>
</dbReference>
<organism evidence="3 4">
    <name type="scientific">Methylococcus geothermalis</name>
    <dbReference type="NCBI Taxonomy" id="2681310"/>
    <lineage>
        <taxon>Bacteria</taxon>
        <taxon>Pseudomonadati</taxon>
        <taxon>Pseudomonadota</taxon>
        <taxon>Gammaproteobacteria</taxon>
        <taxon>Methylococcales</taxon>
        <taxon>Methylococcaceae</taxon>
        <taxon>Methylococcus</taxon>
    </lineage>
</organism>
<protein>
    <recommendedName>
        <fullName evidence="2">MEMO1 family protein GNH96_02695</fullName>
    </recommendedName>
</protein>
<dbReference type="Pfam" id="PF01875">
    <property type="entry name" value="Memo"/>
    <property type="match status" value="1"/>
</dbReference>
<gene>
    <name evidence="3" type="primary">amrB</name>
    <name evidence="3" type="ORF">GNH96_02695</name>
</gene>
<sequence>MPSVRVPAVAGLFYPADRRQLHAMLQGFIGEAKAAGTPPKALIVPHAGYVYSGPVAASAYALLKPLRHNIRRVVLLGPSHRVAFRGLALSSAQSFSTPLGDVPLDLDAEAALAALPFVHVMDQAHALEHSLEVHLPFLQEVLEDFKLVPIVVGDAVPAQVAEAIDLVWGGDETLIVVSSDLSHYHDYATARRMDRSTSDAIESLRPEDIGFDDACGRLPVAGLLIAARRRGLAAKTVDLRNSGDTAGSKDSVVGYGAYVIEPGHPSA</sequence>